<dbReference type="RefSeq" id="WP_268880865.1">
    <property type="nucleotide sequence ID" value="NZ_CP114029.1"/>
</dbReference>
<evidence type="ECO:0000256" key="1">
    <source>
        <dbReference type="SAM" id="MobiDB-lite"/>
    </source>
</evidence>
<accession>A0ABY7BY99</accession>
<gene>
    <name evidence="3" type="ORF">OH818_24200</name>
</gene>
<feature type="signal peptide" evidence="2">
    <location>
        <begin position="1"/>
        <end position="32"/>
    </location>
</feature>
<keyword evidence="4" id="KW-1185">Reference proteome</keyword>
<proteinExistence type="predicted"/>
<organism evidence="3 4">
    <name type="scientific">Jiella pelagia</name>
    <dbReference type="NCBI Taxonomy" id="2986949"/>
    <lineage>
        <taxon>Bacteria</taxon>
        <taxon>Pseudomonadati</taxon>
        <taxon>Pseudomonadota</taxon>
        <taxon>Alphaproteobacteria</taxon>
        <taxon>Hyphomicrobiales</taxon>
        <taxon>Aurantimonadaceae</taxon>
        <taxon>Jiella</taxon>
    </lineage>
</organism>
<evidence type="ECO:0000313" key="4">
    <source>
        <dbReference type="Proteomes" id="UP001164020"/>
    </source>
</evidence>
<dbReference type="EMBL" id="CP114029">
    <property type="protein sequence ID" value="WAP68393.1"/>
    <property type="molecule type" value="Genomic_DNA"/>
</dbReference>
<keyword evidence="2" id="KW-0732">Signal</keyword>
<reference evidence="3" key="1">
    <citation type="submission" date="2022-12" db="EMBL/GenBank/DDBJ databases">
        <title>Jiella pelagia sp. nov., isolated from phosphonate enriched culture of Northwest Pacific surface seawater.</title>
        <authorList>
            <person name="Shin D.Y."/>
            <person name="Hwang C.Y."/>
        </authorList>
    </citation>
    <scope>NUCLEOTIDE SEQUENCE</scope>
    <source>
        <strain evidence="3">HL-NP1</strain>
    </source>
</reference>
<feature type="compositionally biased region" description="Basic and acidic residues" evidence="1">
    <location>
        <begin position="66"/>
        <end position="75"/>
    </location>
</feature>
<evidence type="ECO:0000256" key="2">
    <source>
        <dbReference type="SAM" id="SignalP"/>
    </source>
</evidence>
<sequence>MVNANLLSKPMRKLLAAALLCFAVVVSQFAHADVPPSLHAPAAVQASAVDADVGHSHAAPGDEEPDTQHQHEKAVDGKCASHCPSIFVATSGGVVADILSRDTKAPLLASAMSDSIVAGPKKPPRS</sequence>
<evidence type="ECO:0000313" key="3">
    <source>
        <dbReference type="EMBL" id="WAP68393.1"/>
    </source>
</evidence>
<name>A0ABY7BY99_9HYPH</name>
<feature type="chain" id="PRO_5046015481" evidence="2">
    <location>
        <begin position="33"/>
        <end position="126"/>
    </location>
</feature>
<dbReference type="Proteomes" id="UP001164020">
    <property type="component" value="Chromosome"/>
</dbReference>
<protein>
    <submittedName>
        <fullName evidence="3">Uncharacterized protein</fullName>
    </submittedName>
</protein>
<feature type="region of interest" description="Disordered" evidence="1">
    <location>
        <begin position="45"/>
        <end position="75"/>
    </location>
</feature>